<dbReference type="InterPro" id="IPR022907">
    <property type="entry name" value="VapC_family"/>
</dbReference>
<keyword evidence="2 8" id="KW-1277">Toxin-antitoxin system</keyword>
<organism evidence="10 11">
    <name type="scientific">Nostocoides veronense</name>
    <dbReference type="NCBI Taxonomy" id="330836"/>
    <lineage>
        <taxon>Bacteria</taxon>
        <taxon>Bacillati</taxon>
        <taxon>Actinomycetota</taxon>
        <taxon>Actinomycetes</taxon>
        <taxon>Micrococcales</taxon>
        <taxon>Intrasporangiaceae</taxon>
        <taxon>Nostocoides</taxon>
    </lineage>
</organism>
<keyword evidence="8" id="KW-0800">Toxin</keyword>
<sequence length="130" mass="14331">MTPRILLDTSAVIDPPRHDAVPGHHYVISTITLAELTSGLSHPDPLVAAHRRQRLSIIRSSIKPLVYSEVAASHYGTLIALTRAAGRNPRPRRFDLMIASVAAEHGIPLMTRNPRDFQDCTRLVQIIAAE</sequence>
<keyword evidence="6 8" id="KW-0460">Magnesium</keyword>
<dbReference type="PANTHER" id="PTHR33653">
    <property type="entry name" value="RIBONUCLEASE VAPC2"/>
    <property type="match status" value="1"/>
</dbReference>
<accession>A0ABN2LFK2</accession>
<feature type="binding site" evidence="8">
    <location>
        <position position="8"/>
    </location>
    <ligand>
        <name>Mg(2+)</name>
        <dbReference type="ChEBI" id="CHEBI:18420"/>
    </ligand>
</feature>
<evidence type="ECO:0000259" key="9">
    <source>
        <dbReference type="Pfam" id="PF01850"/>
    </source>
</evidence>
<evidence type="ECO:0000256" key="6">
    <source>
        <dbReference type="ARBA" id="ARBA00022842"/>
    </source>
</evidence>
<dbReference type="InterPro" id="IPR002716">
    <property type="entry name" value="PIN_dom"/>
</dbReference>
<proteinExistence type="inferred from homology"/>
<dbReference type="EC" id="3.1.-.-" evidence="8"/>
<evidence type="ECO:0000313" key="10">
    <source>
        <dbReference type="EMBL" id="GAA1786931.1"/>
    </source>
</evidence>
<dbReference type="EMBL" id="BAAAPO010000016">
    <property type="protein sequence ID" value="GAA1786931.1"/>
    <property type="molecule type" value="Genomic_DNA"/>
</dbReference>
<evidence type="ECO:0000256" key="7">
    <source>
        <dbReference type="ARBA" id="ARBA00038093"/>
    </source>
</evidence>
<comment type="cofactor">
    <cofactor evidence="1 8">
        <name>Mg(2+)</name>
        <dbReference type="ChEBI" id="CHEBI:18420"/>
    </cofactor>
</comment>
<comment type="similarity">
    <text evidence="7 8">Belongs to the PINc/VapC protein family.</text>
</comment>
<dbReference type="PANTHER" id="PTHR33653:SF1">
    <property type="entry name" value="RIBONUCLEASE VAPC2"/>
    <property type="match status" value="1"/>
</dbReference>
<evidence type="ECO:0000256" key="5">
    <source>
        <dbReference type="ARBA" id="ARBA00022801"/>
    </source>
</evidence>
<dbReference type="SUPFAM" id="SSF88723">
    <property type="entry name" value="PIN domain-like"/>
    <property type="match status" value="1"/>
</dbReference>
<feature type="binding site" evidence="8">
    <location>
        <position position="95"/>
    </location>
    <ligand>
        <name>Mg(2+)</name>
        <dbReference type="ChEBI" id="CHEBI:18420"/>
    </ligand>
</feature>
<dbReference type="RefSeq" id="WP_344082122.1">
    <property type="nucleotide sequence ID" value="NZ_BAAAPO010000016.1"/>
</dbReference>
<dbReference type="HAMAP" id="MF_00265">
    <property type="entry name" value="VapC_Nob1"/>
    <property type="match status" value="1"/>
</dbReference>
<comment type="function">
    <text evidence="8">Toxic component of a toxin-antitoxin (TA) system. An RNase.</text>
</comment>
<evidence type="ECO:0000256" key="3">
    <source>
        <dbReference type="ARBA" id="ARBA00022722"/>
    </source>
</evidence>
<evidence type="ECO:0000256" key="1">
    <source>
        <dbReference type="ARBA" id="ARBA00001946"/>
    </source>
</evidence>
<protein>
    <recommendedName>
        <fullName evidence="8">Ribonuclease VapC</fullName>
        <shortName evidence="8">RNase VapC</shortName>
        <ecNumber evidence="8">3.1.-.-</ecNumber>
    </recommendedName>
    <alternativeName>
        <fullName evidence="8">Toxin VapC</fullName>
    </alternativeName>
</protein>
<gene>
    <name evidence="8" type="primary">vapC</name>
    <name evidence="10" type="ORF">GCM10009811_09980</name>
</gene>
<dbReference type="Gene3D" id="3.40.50.1010">
    <property type="entry name" value="5'-nuclease"/>
    <property type="match status" value="1"/>
</dbReference>
<keyword evidence="11" id="KW-1185">Reference proteome</keyword>
<name>A0ABN2LFK2_9MICO</name>
<feature type="domain" description="PIN" evidence="9">
    <location>
        <begin position="5"/>
        <end position="118"/>
    </location>
</feature>
<reference evidence="10 11" key="1">
    <citation type="journal article" date="2019" name="Int. J. Syst. Evol. Microbiol.">
        <title>The Global Catalogue of Microorganisms (GCM) 10K type strain sequencing project: providing services to taxonomists for standard genome sequencing and annotation.</title>
        <authorList>
            <consortium name="The Broad Institute Genomics Platform"/>
            <consortium name="The Broad Institute Genome Sequencing Center for Infectious Disease"/>
            <person name="Wu L."/>
            <person name="Ma J."/>
        </authorList>
    </citation>
    <scope>NUCLEOTIDE SEQUENCE [LARGE SCALE GENOMIC DNA]</scope>
    <source>
        <strain evidence="10 11">JCM 15592</strain>
    </source>
</reference>
<dbReference type="InterPro" id="IPR029060">
    <property type="entry name" value="PIN-like_dom_sf"/>
</dbReference>
<evidence type="ECO:0000313" key="11">
    <source>
        <dbReference type="Proteomes" id="UP001499938"/>
    </source>
</evidence>
<dbReference type="InterPro" id="IPR050556">
    <property type="entry name" value="Type_II_TA_system_RNase"/>
</dbReference>
<dbReference type="Pfam" id="PF01850">
    <property type="entry name" value="PIN"/>
    <property type="match status" value="1"/>
</dbReference>
<comment type="caution">
    <text evidence="10">The sequence shown here is derived from an EMBL/GenBank/DDBJ whole genome shotgun (WGS) entry which is preliminary data.</text>
</comment>
<keyword evidence="4 8" id="KW-0479">Metal-binding</keyword>
<evidence type="ECO:0000256" key="2">
    <source>
        <dbReference type="ARBA" id="ARBA00022649"/>
    </source>
</evidence>
<dbReference type="Proteomes" id="UP001499938">
    <property type="component" value="Unassembled WGS sequence"/>
</dbReference>
<keyword evidence="5 8" id="KW-0378">Hydrolase</keyword>
<keyword evidence="3 8" id="KW-0540">Nuclease</keyword>
<evidence type="ECO:0000256" key="8">
    <source>
        <dbReference type="HAMAP-Rule" id="MF_00265"/>
    </source>
</evidence>
<evidence type="ECO:0000256" key="4">
    <source>
        <dbReference type="ARBA" id="ARBA00022723"/>
    </source>
</evidence>